<organism evidence="1 2">
    <name type="scientific">Salix suchowensis</name>
    <dbReference type="NCBI Taxonomy" id="1278906"/>
    <lineage>
        <taxon>Eukaryota</taxon>
        <taxon>Viridiplantae</taxon>
        <taxon>Streptophyta</taxon>
        <taxon>Embryophyta</taxon>
        <taxon>Tracheophyta</taxon>
        <taxon>Spermatophyta</taxon>
        <taxon>Magnoliopsida</taxon>
        <taxon>eudicotyledons</taxon>
        <taxon>Gunneridae</taxon>
        <taxon>Pentapetalae</taxon>
        <taxon>rosids</taxon>
        <taxon>fabids</taxon>
        <taxon>Malpighiales</taxon>
        <taxon>Salicaceae</taxon>
        <taxon>Saliceae</taxon>
        <taxon>Salix</taxon>
    </lineage>
</organism>
<evidence type="ECO:0000313" key="2">
    <source>
        <dbReference type="Proteomes" id="UP001141253"/>
    </source>
</evidence>
<gene>
    <name evidence="1" type="ORF">OIU77_015474</name>
</gene>
<reference evidence="1" key="1">
    <citation type="submission" date="2022-10" db="EMBL/GenBank/DDBJ databases">
        <authorList>
            <person name="Hyden B.L."/>
            <person name="Feng K."/>
            <person name="Yates T."/>
            <person name="Jawdy S."/>
            <person name="Smart L.B."/>
            <person name="Muchero W."/>
        </authorList>
    </citation>
    <scope>NUCLEOTIDE SEQUENCE</scope>
    <source>
        <tissue evidence="1">Shoot tip</tissue>
    </source>
</reference>
<name>A0ABQ8ZH25_9ROSI</name>
<dbReference type="Gene3D" id="1.10.630.10">
    <property type="entry name" value="Cytochrome P450"/>
    <property type="match status" value="1"/>
</dbReference>
<evidence type="ECO:0000313" key="1">
    <source>
        <dbReference type="EMBL" id="KAJ6301170.1"/>
    </source>
</evidence>
<dbReference type="EMBL" id="JAPFFI010000027">
    <property type="protein sequence ID" value="KAJ6301170.1"/>
    <property type="molecule type" value="Genomic_DNA"/>
</dbReference>
<accession>A0ABQ8ZH25</accession>
<keyword evidence="2" id="KW-1185">Reference proteome</keyword>
<sequence>MKKYSSDIFKTRILGEKTVVICGPDGNKYLFSNEQKLFTAFRPHSMRKLFRSHQAAAPIEVSRESCI</sequence>
<proteinExistence type="predicted"/>
<comment type="caution">
    <text evidence="1">The sequence shown here is derived from an EMBL/GenBank/DDBJ whole genome shotgun (WGS) entry which is preliminary data.</text>
</comment>
<protein>
    <submittedName>
        <fullName evidence="1">Uncharacterized protein</fullName>
    </submittedName>
</protein>
<dbReference type="Proteomes" id="UP001141253">
    <property type="component" value="Chromosome 16"/>
</dbReference>
<dbReference type="InterPro" id="IPR036396">
    <property type="entry name" value="Cyt_P450_sf"/>
</dbReference>
<reference evidence="1" key="2">
    <citation type="journal article" date="2023" name="Int. J. Mol. Sci.">
        <title>De Novo Assembly and Annotation of 11 Diverse Shrub Willow (Salix) Genomes Reveals Novel Gene Organization in Sex-Linked Regions.</title>
        <authorList>
            <person name="Hyden B."/>
            <person name="Feng K."/>
            <person name="Yates T.B."/>
            <person name="Jawdy S."/>
            <person name="Cereghino C."/>
            <person name="Smart L.B."/>
            <person name="Muchero W."/>
        </authorList>
    </citation>
    <scope>NUCLEOTIDE SEQUENCE</scope>
    <source>
        <tissue evidence="1">Shoot tip</tissue>
    </source>
</reference>